<dbReference type="Pfam" id="PF02847">
    <property type="entry name" value="MA3"/>
    <property type="match status" value="1"/>
</dbReference>
<dbReference type="InterPro" id="IPR003891">
    <property type="entry name" value="Initiation_fac_eIF4g_MI"/>
</dbReference>
<organism evidence="6 7">
    <name type="scientific">Brassica cretica</name>
    <name type="common">Mustard</name>
    <dbReference type="NCBI Taxonomy" id="69181"/>
    <lineage>
        <taxon>Eukaryota</taxon>
        <taxon>Viridiplantae</taxon>
        <taxon>Streptophyta</taxon>
        <taxon>Embryophyta</taxon>
        <taxon>Tracheophyta</taxon>
        <taxon>Spermatophyta</taxon>
        <taxon>Magnoliopsida</taxon>
        <taxon>eudicotyledons</taxon>
        <taxon>Gunneridae</taxon>
        <taxon>Pentapetalae</taxon>
        <taxon>rosids</taxon>
        <taxon>malvids</taxon>
        <taxon>Brassicales</taxon>
        <taxon>Brassicaceae</taxon>
        <taxon>Brassiceae</taxon>
        <taxon>Brassica</taxon>
    </lineage>
</organism>
<evidence type="ECO:0000256" key="1">
    <source>
        <dbReference type="ARBA" id="ARBA00004123"/>
    </source>
</evidence>
<comment type="caution">
    <text evidence="6">The sequence shown here is derived from an EMBL/GenBank/DDBJ whole genome shotgun (WGS) entry which is preliminary data.</text>
</comment>
<feature type="domain" description="MI" evidence="5">
    <location>
        <begin position="409"/>
        <end position="525"/>
    </location>
</feature>
<dbReference type="Gene3D" id="1.25.40.180">
    <property type="match status" value="2"/>
</dbReference>
<evidence type="ECO:0000256" key="4">
    <source>
        <dbReference type="ARBA" id="ARBA00023242"/>
    </source>
</evidence>
<dbReference type="InterPro" id="IPR003890">
    <property type="entry name" value="MIF4G-like_typ-3"/>
</dbReference>
<sequence>MEGQGVYVPAFRRKEKTIDAERESWDELKRRINALVNKVSVHNLRHVVLELFEEDLIRGRGLLCRSCMKSQIASPSFTDVIAALIAVVNSKLPSIGDLLLKRLVLQIRRAYDRNDKPLLLAVVRFLAHLVNQRVACEIIALEVIHMLLRHNLRHVVLELFEEDLIRGRGLLCRSCMKSQIASPSFTDVIAALIAVVNSKLPSIGDLLLKRLVLQIRRAYDRNDKPLLLAVVRFLAHLVNQRVACEIIALEVIHMLLRKPTEDTVEVAVVFVRECGALLLDLSPRRFDVIFDVFRRVVQEGDLEFRSRCLIESLVALRRSNFEGRPAVRDELDLVDSDERVMHVISLYDESDPETSLDVYKADPEFHHNEKKYENLKRNILGEEETDEQVEQEDDERTLIQDHTETDLVSLRRTIYQTIMSTLNFEEAGHKLLQIRLEPGQEMELCVMILECCAEEKTYRPFYGHLAQRFCLRSKTYRECFEDLFVRQYATVHRLETNKLKNVAIFFAHVLATDALPWRVLANVSLTEEDTTSSSRIFLKILFQELCEQMGMKALNEKLQDPTMEETFESIFPKDHPKNMRFSINFFTSIGLGDITEKLRQLLIN</sequence>
<dbReference type="InterPro" id="IPR016024">
    <property type="entry name" value="ARM-type_fold"/>
</dbReference>
<name>A0ABQ7F1I9_BRACR</name>
<dbReference type="SMART" id="SM00544">
    <property type="entry name" value="MA3"/>
    <property type="match status" value="1"/>
</dbReference>
<evidence type="ECO:0000313" key="6">
    <source>
        <dbReference type="EMBL" id="KAF3609714.1"/>
    </source>
</evidence>
<protein>
    <recommendedName>
        <fullName evidence="5">MI domain-containing protein</fullName>
    </recommendedName>
</protein>
<dbReference type="SMART" id="SM00543">
    <property type="entry name" value="MIF4G"/>
    <property type="match status" value="1"/>
</dbReference>
<dbReference type="Pfam" id="PF02854">
    <property type="entry name" value="MIF4G"/>
    <property type="match status" value="1"/>
</dbReference>
<comment type="subcellular location">
    <subcellularLocation>
        <location evidence="1">Nucleus</location>
    </subcellularLocation>
</comment>
<keyword evidence="4" id="KW-0539">Nucleus</keyword>
<comment type="similarity">
    <text evidence="2">Belongs to the CWC22 family.</text>
</comment>
<dbReference type="PANTHER" id="PTHR18034:SF9">
    <property type="entry name" value="MI DOMAIN-CONTAINING PROTEIN"/>
    <property type="match status" value="1"/>
</dbReference>
<evidence type="ECO:0000259" key="5">
    <source>
        <dbReference type="PROSITE" id="PS51366"/>
    </source>
</evidence>
<reference evidence="6 7" key="1">
    <citation type="journal article" date="2020" name="BMC Genomics">
        <title>Intraspecific diversification of the crop wild relative Brassica cretica Lam. using demographic model selection.</title>
        <authorList>
            <person name="Kioukis A."/>
            <person name="Michalopoulou V.A."/>
            <person name="Briers L."/>
            <person name="Pirintsos S."/>
            <person name="Studholme D.J."/>
            <person name="Pavlidis P."/>
            <person name="Sarris P.F."/>
        </authorList>
    </citation>
    <scope>NUCLEOTIDE SEQUENCE [LARGE SCALE GENOMIC DNA]</scope>
    <source>
        <strain evidence="7">cv. PFS-1207/04</strain>
    </source>
</reference>
<keyword evidence="3" id="KW-0810">Translation regulation</keyword>
<dbReference type="InterPro" id="IPR050781">
    <property type="entry name" value="CWC22_splicing_factor"/>
</dbReference>
<dbReference type="EMBL" id="QGKV02000297">
    <property type="protein sequence ID" value="KAF3609714.1"/>
    <property type="molecule type" value="Genomic_DNA"/>
</dbReference>
<gene>
    <name evidence="6" type="ORF">DY000_02051079</name>
</gene>
<accession>A0ABQ7F1I9</accession>
<dbReference type="Proteomes" id="UP000266723">
    <property type="component" value="Unassembled WGS sequence"/>
</dbReference>
<keyword evidence="7" id="KW-1185">Reference proteome</keyword>
<proteinExistence type="inferred from homology"/>
<evidence type="ECO:0000256" key="3">
    <source>
        <dbReference type="ARBA" id="ARBA00022845"/>
    </source>
</evidence>
<evidence type="ECO:0000313" key="7">
    <source>
        <dbReference type="Proteomes" id="UP000266723"/>
    </source>
</evidence>
<dbReference type="PROSITE" id="PS51366">
    <property type="entry name" value="MI"/>
    <property type="match status" value="1"/>
</dbReference>
<dbReference type="SUPFAM" id="SSF48371">
    <property type="entry name" value="ARM repeat"/>
    <property type="match status" value="2"/>
</dbReference>
<dbReference type="PANTHER" id="PTHR18034">
    <property type="entry name" value="CELL CYCLE CONTROL PROTEIN CWF22-RELATED"/>
    <property type="match status" value="1"/>
</dbReference>
<evidence type="ECO:0000256" key="2">
    <source>
        <dbReference type="ARBA" id="ARBA00006856"/>
    </source>
</evidence>